<dbReference type="FunFam" id="3.30.2460.20:FF:000001">
    <property type="entry name" value="Wnt homolog"/>
    <property type="match status" value="1"/>
</dbReference>
<dbReference type="SMART" id="SM00097">
    <property type="entry name" value="WNT1"/>
    <property type="match status" value="1"/>
</dbReference>
<proteinExistence type="inferred from homology"/>
<evidence type="ECO:0000256" key="1">
    <source>
        <dbReference type="ARBA" id="ARBA00004498"/>
    </source>
</evidence>
<evidence type="ECO:0000256" key="7">
    <source>
        <dbReference type="ARBA" id="ARBA00023157"/>
    </source>
</evidence>
<reference evidence="12" key="1">
    <citation type="submission" date="2018-01" db="EMBL/GenBank/DDBJ databases">
        <authorList>
            <person name="Alioto T."/>
            <person name="Alioto T."/>
        </authorList>
    </citation>
    <scope>NUCLEOTIDE SEQUENCE [LARGE SCALE GENOMIC DNA]</scope>
</reference>
<dbReference type="Gene3D" id="3.30.2460.20">
    <property type="match status" value="1"/>
</dbReference>
<dbReference type="GO" id="GO:0005109">
    <property type="term" value="F:frizzled binding"/>
    <property type="evidence" value="ECO:0007669"/>
    <property type="project" value="TreeGrafter"/>
</dbReference>
<keyword evidence="6 10" id="KW-0879">Wnt signaling pathway</keyword>
<dbReference type="GO" id="GO:0030182">
    <property type="term" value="P:neuron differentiation"/>
    <property type="evidence" value="ECO:0007669"/>
    <property type="project" value="TreeGrafter"/>
</dbReference>
<dbReference type="EMBL" id="OUUW01000082">
    <property type="protein sequence ID" value="SPP90098.1"/>
    <property type="molecule type" value="Genomic_DNA"/>
</dbReference>
<gene>
    <name evidence="11" type="ORF">DGUA_6G021212</name>
</gene>
<dbReference type="Pfam" id="PF00110">
    <property type="entry name" value="wnt"/>
    <property type="match status" value="1"/>
</dbReference>
<evidence type="ECO:0000256" key="9">
    <source>
        <dbReference type="ARBA" id="ARBA00023288"/>
    </source>
</evidence>
<dbReference type="AlphaFoldDB" id="A0A3B0L122"/>
<evidence type="ECO:0000256" key="3">
    <source>
        <dbReference type="ARBA" id="ARBA00022473"/>
    </source>
</evidence>
<accession>A0A3B0L122</accession>
<keyword evidence="4" id="KW-0964">Secreted</keyword>
<keyword evidence="7" id="KW-1015">Disulfide bond</keyword>
<dbReference type="STRING" id="7266.A0A3B0L122"/>
<dbReference type="InterPro" id="IPR005817">
    <property type="entry name" value="Wnt"/>
</dbReference>
<evidence type="ECO:0000313" key="11">
    <source>
        <dbReference type="EMBL" id="SPP90098.1"/>
    </source>
</evidence>
<evidence type="ECO:0000256" key="5">
    <source>
        <dbReference type="ARBA" id="ARBA00022530"/>
    </source>
</evidence>
<organism evidence="11 12">
    <name type="scientific">Drosophila guanche</name>
    <name type="common">Fruit fly</name>
    <dbReference type="NCBI Taxonomy" id="7266"/>
    <lineage>
        <taxon>Eukaryota</taxon>
        <taxon>Metazoa</taxon>
        <taxon>Ecdysozoa</taxon>
        <taxon>Arthropoda</taxon>
        <taxon>Hexapoda</taxon>
        <taxon>Insecta</taxon>
        <taxon>Pterygota</taxon>
        <taxon>Neoptera</taxon>
        <taxon>Endopterygota</taxon>
        <taxon>Diptera</taxon>
        <taxon>Brachycera</taxon>
        <taxon>Muscomorpha</taxon>
        <taxon>Ephydroidea</taxon>
        <taxon>Drosophilidae</taxon>
        <taxon>Drosophila</taxon>
        <taxon>Sophophora</taxon>
    </lineage>
</organism>
<feature type="non-terminal residue" evidence="11">
    <location>
        <position position="1"/>
    </location>
</feature>
<comment type="similarity">
    <text evidence="2 10">Belongs to the Wnt family.</text>
</comment>
<keyword evidence="5" id="KW-0272">Extracellular matrix</keyword>
<name>A0A3B0L122_DROGU</name>
<dbReference type="GO" id="GO:0007517">
    <property type="term" value="P:muscle organ development"/>
    <property type="evidence" value="ECO:0007669"/>
    <property type="project" value="UniProtKB-ARBA"/>
</dbReference>
<dbReference type="InterPro" id="IPR043158">
    <property type="entry name" value="Wnt_C"/>
</dbReference>
<evidence type="ECO:0000256" key="10">
    <source>
        <dbReference type="RuleBase" id="RU003500"/>
    </source>
</evidence>
<evidence type="ECO:0000313" key="12">
    <source>
        <dbReference type="Proteomes" id="UP000268350"/>
    </source>
</evidence>
<dbReference type="GO" id="GO:0060070">
    <property type="term" value="P:canonical Wnt signaling pathway"/>
    <property type="evidence" value="ECO:0007669"/>
    <property type="project" value="TreeGrafter"/>
</dbReference>
<dbReference type="OMA" id="VCTITEW"/>
<dbReference type="OrthoDB" id="5945655at2759"/>
<keyword evidence="3 10" id="KW-0217">Developmental protein</keyword>
<dbReference type="GO" id="GO:0000902">
    <property type="term" value="P:cell morphogenesis"/>
    <property type="evidence" value="ECO:0007669"/>
    <property type="project" value="UniProtKB-ARBA"/>
</dbReference>
<keyword evidence="8" id="KW-0325">Glycoprotein</keyword>
<keyword evidence="9" id="KW-0449">Lipoprotein</keyword>
<evidence type="ECO:0000256" key="6">
    <source>
        <dbReference type="ARBA" id="ARBA00022687"/>
    </source>
</evidence>
<dbReference type="GO" id="GO:0005125">
    <property type="term" value="F:cytokine activity"/>
    <property type="evidence" value="ECO:0007669"/>
    <property type="project" value="TreeGrafter"/>
</dbReference>
<comment type="function">
    <text evidence="10">Ligand for members of the frizzled family of seven transmembrane receptors.</text>
</comment>
<dbReference type="PANTHER" id="PTHR12027:SF77">
    <property type="entry name" value="PROTEIN WNT-5"/>
    <property type="match status" value="1"/>
</dbReference>
<sequence length="112" mass="13147">DYLREKFEEATKVKLNKLGRLQVKDSQFIYIIYIDESPDWCRNNYILHWHGTHGRVCQKSSSGLDSCAILCCGRGYNTKNIVVHERCNCKFHWCCQVKCEVCTKVLEEHTCK</sequence>
<dbReference type="GO" id="GO:0048468">
    <property type="term" value="P:cell development"/>
    <property type="evidence" value="ECO:0007669"/>
    <property type="project" value="UniProtKB-ARBA"/>
</dbReference>
<dbReference type="GO" id="GO:0005615">
    <property type="term" value="C:extracellular space"/>
    <property type="evidence" value="ECO:0007669"/>
    <property type="project" value="TreeGrafter"/>
</dbReference>
<dbReference type="GO" id="GO:0060560">
    <property type="term" value="P:developmental growth involved in morphogenesis"/>
    <property type="evidence" value="ECO:0007669"/>
    <property type="project" value="UniProtKB-ARBA"/>
</dbReference>
<comment type="subcellular location">
    <subcellularLocation>
        <location evidence="1 10">Secreted</location>
        <location evidence="1 10">Extracellular space</location>
        <location evidence="1 10">Extracellular matrix</location>
    </subcellularLocation>
</comment>
<evidence type="ECO:0000256" key="8">
    <source>
        <dbReference type="ARBA" id="ARBA00023180"/>
    </source>
</evidence>
<dbReference type="Proteomes" id="UP000268350">
    <property type="component" value="Unassembled WGS sequence"/>
</dbReference>
<evidence type="ECO:0000256" key="2">
    <source>
        <dbReference type="ARBA" id="ARBA00005683"/>
    </source>
</evidence>
<protein>
    <recommendedName>
        <fullName evidence="10">Protein Wnt</fullName>
    </recommendedName>
</protein>
<dbReference type="GO" id="GO:0045165">
    <property type="term" value="P:cell fate commitment"/>
    <property type="evidence" value="ECO:0007669"/>
    <property type="project" value="TreeGrafter"/>
</dbReference>
<evidence type="ECO:0000256" key="4">
    <source>
        <dbReference type="ARBA" id="ARBA00022525"/>
    </source>
</evidence>
<keyword evidence="12" id="KW-1185">Reference proteome</keyword>
<dbReference type="PANTHER" id="PTHR12027">
    <property type="entry name" value="WNT RELATED"/>
    <property type="match status" value="1"/>
</dbReference>